<organism evidence="1">
    <name type="scientific">marine sediment metagenome</name>
    <dbReference type="NCBI Taxonomy" id="412755"/>
    <lineage>
        <taxon>unclassified sequences</taxon>
        <taxon>metagenomes</taxon>
        <taxon>ecological metagenomes</taxon>
    </lineage>
</organism>
<proteinExistence type="predicted"/>
<dbReference type="EMBL" id="BARV01035616">
    <property type="protein sequence ID" value="GAI58180.1"/>
    <property type="molecule type" value="Genomic_DNA"/>
</dbReference>
<feature type="non-terminal residue" evidence="1">
    <location>
        <position position="44"/>
    </location>
</feature>
<dbReference type="AlphaFoldDB" id="X1R4X8"/>
<comment type="caution">
    <text evidence="1">The sequence shown here is derived from an EMBL/GenBank/DDBJ whole genome shotgun (WGS) entry which is preliminary data.</text>
</comment>
<evidence type="ECO:0000313" key="1">
    <source>
        <dbReference type="EMBL" id="GAI58180.1"/>
    </source>
</evidence>
<reference evidence="1" key="1">
    <citation type="journal article" date="2014" name="Front. Microbiol.">
        <title>High frequency of phylogenetically diverse reductive dehalogenase-homologous genes in deep subseafloor sedimentary metagenomes.</title>
        <authorList>
            <person name="Kawai M."/>
            <person name="Futagami T."/>
            <person name="Toyoda A."/>
            <person name="Takaki Y."/>
            <person name="Nishi S."/>
            <person name="Hori S."/>
            <person name="Arai W."/>
            <person name="Tsubouchi T."/>
            <person name="Morono Y."/>
            <person name="Uchiyama I."/>
            <person name="Ito T."/>
            <person name="Fujiyama A."/>
            <person name="Inagaki F."/>
            <person name="Takami H."/>
        </authorList>
    </citation>
    <scope>NUCLEOTIDE SEQUENCE</scope>
    <source>
        <strain evidence="1">Expedition CK06-06</strain>
    </source>
</reference>
<accession>X1R4X8</accession>
<name>X1R4X8_9ZZZZ</name>
<gene>
    <name evidence="1" type="ORF">S06H3_55542</name>
</gene>
<protein>
    <submittedName>
        <fullName evidence="1">Uncharacterized protein</fullName>
    </submittedName>
</protein>
<sequence length="44" mass="5039">MGVAVFGCIPKPTDFEDQLAEQRARIEKDYQVKISELEQKNAEL</sequence>